<keyword evidence="5" id="KW-1185">Reference proteome</keyword>
<dbReference type="Pfam" id="PF07727">
    <property type="entry name" value="RVT_2"/>
    <property type="match status" value="1"/>
</dbReference>
<feature type="domain" description="Retroviral polymerase SH3-like" evidence="3">
    <location>
        <begin position="86"/>
        <end position="147"/>
    </location>
</feature>
<proteinExistence type="predicted"/>
<dbReference type="InterPro" id="IPR012337">
    <property type="entry name" value="RNaseH-like_sf"/>
</dbReference>
<protein>
    <recommendedName>
        <fullName evidence="6">Integrase catalytic domain-containing protein</fullName>
    </recommendedName>
</protein>
<dbReference type="InterPro" id="IPR036397">
    <property type="entry name" value="RNaseH_sf"/>
</dbReference>
<dbReference type="EMBL" id="CP144747">
    <property type="protein sequence ID" value="WVZ64164.1"/>
    <property type="molecule type" value="Genomic_DNA"/>
</dbReference>
<gene>
    <name evidence="4" type="ORF">U9M48_013727</name>
</gene>
<feature type="compositionally biased region" description="Low complexity" evidence="1">
    <location>
        <begin position="198"/>
        <end position="237"/>
    </location>
</feature>
<feature type="compositionally biased region" description="Low complexity" evidence="1">
    <location>
        <begin position="272"/>
        <end position="286"/>
    </location>
</feature>
<evidence type="ECO:0000256" key="1">
    <source>
        <dbReference type="SAM" id="MobiDB-lite"/>
    </source>
</evidence>
<dbReference type="SUPFAM" id="SSF53098">
    <property type="entry name" value="Ribonuclease H-like"/>
    <property type="match status" value="1"/>
</dbReference>
<dbReference type="Proteomes" id="UP001341281">
    <property type="component" value="Chromosome 03"/>
</dbReference>
<evidence type="ECO:0000313" key="4">
    <source>
        <dbReference type="EMBL" id="WVZ64164.1"/>
    </source>
</evidence>
<dbReference type="SUPFAM" id="SSF56672">
    <property type="entry name" value="DNA/RNA polymerases"/>
    <property type="match status" value="1"/>
</dbReference>
<accession>A0AAQ3T2T6</accession>
<dbReference type="CDD" id="cd09272">
    <property type="entry name" value="RNase_HI_RT_Ty1"/>
    <property type="match status" value="1"/>
</dbReference>
<evidence type="ECO:0000259" key="3">
    <source>
        <dbReference type="Pfam" id="PF25597"/>
    </source>
</evidence>
<feature type="domain" description="Reverse transcriptase Ty1/copia-type" evidence="2">
    <location>
        <begin position="357"/>
        <end position="589"/>
    </location>
</feature>
<dbReference type="Pfam" id="PF25597">
    <property type="entry name" value="SH3_retrovirus"/>
    <property type="match status" value="1"/>
</dbReference>
<sequence length="791" mass="88186">MQTDWGGEYEKLNSFFNKVGISHRVSCPHAHQQNGAERKHRHIVEVGLSLLAHAHMPLKFWDEAFSLCKRLFNTKPDYTSLRVFGCSCWPNLRPYNNHKLAFRSKECTFLGYSNLHKGFKYLDHSTGRVYISRDVVFDEEIFPFSKLHSNDGSRLRAENLLLPPTLQNPSSEDELEIQSDVQLPAPKEDFPAAPSPGSLPHSTAAAPASTPTIPDVSSTTSTSSAPAAPTTAVTISSLRHPEPAASPGLVRGGTDSLDGTPDSDSPPISEQAPESGPSAATSSPAPDTMAEEQRPRTRLQAGIRKPKVYSDGTIRYGCFTSSGEPHDLAEALGDTHWKTAMEAEYDALMKNKTWHLKGRNIIDCKWVYKIKRRADGSLDRYKARLVAKGFKQRYGVDYEDTFSPVIKMATIRTILSIAVSKGWSLRQLDVQNAFLHSFLEEEVYMRQPPGFEDKTLPNYVCKLDKALYGLKQAPRAWYARLSSKLIDIGFCPSKADTSLFYFNKNGITVFVLVYVDDIIVVSSIEQATSGLLKSLKQEFALKDLGELHYFLGIEVNKVCDGIIPTQDKYASDLLKRVNMADCKAVSTPLSTSEKLVTFEGTPLGTSDATQYRTIVGALQYLTLIRPDIAIPVNKVCQFLHAPTTMHWDAVKRIMRYLKQNTKVGLKNQQVKVYVDANWAGSLDDRRSTGGFAIFLGSNLVSWSARKQATVARSSTEAEYKALANAIQTLLKEIGIQSPSTAKLWTKHIEVDYHFVRERVTRNLLEIADGCTKALTVRQLENFKHNLNLARL</sequence>
<dbReference type="Gene3D" id="3.30.420.10">
    <property type="entry name" value="Ribonuclease H-like superfamily/Ribonuclease H"/>
    <property type="match status" value="1"/>
</dbReference>
<name>A0AAQ3T2T6_PASNO</name>
<dbReference type="PANTHER" id="PTHR11439:SF450">
    <property type="entry name" value="REVERSE TRANSCRIPTASE TY1_COPIA-TYPE DOMAIN-CONTAINING PROTEIN"/>
    <property type="match status" value="1"/>
</dbReference>
<dbReference type="InterPro" id="IPR043502">
    <property type="entry name" value="DNA/RNA_pol_sf"/>
</dbReference>
<feature type="region of interest" description="Disordered" evidence="1">
    <location>
        <begin position="185"/>
        <end position="305"/>
    </location>
</feature>
<dbReference type="InterPro" id="IPR057670">
    <property type="entry name" value="SH3_retrovirus"/>
</dbReference>
<dbReference type="InterPro" id="IPR013103">
    <property type="entry name" value="RVT_2"/>
</dbReference>
<evidence type="ECO:0008006" key="6">
    <source>
        <dbReference type="Google" id="ProtNLM"/>
    </source>
</evidence>
<evidence type="ECO:0000313" key="5">
    <source>
        <dbReference type="Proteomes" id="UP001341281"/>
    </source>
</evidence>
<dbReference type="GO" id="GO:0003676">
    <property type="term" value="F:nucleic acid binding"/>
    <property type="evidence" value="ECO:0007669"/>
    <property type="project" value="InterPro"/>
</dbReference>
<dbReference type="PANTHER" id="PTHR11439">
    <property type="entry name" value="GAG-POL-RELATED RETROTRANSPOSON"/>
    <property type="match status" value="1"/>
</dbReference>
<dbReference type="AlphaFoldDB" id="A0AAQ3T2T6"/>
<evidence type="ECO:0000259" key="2">
    <source>
        <dbReference type="Pfam" id="PF07727"/>
    </source>
</evidence>
<organism evidence="4 5">
    <name type="scientific">Paspalum notatum var. saurae</name>
    <dbReference type="NCBI Taxonomy" id="547442"/>
    <lineage>
        <taxon>Eukaryota</taxon>
        <taxon>Viridiplantae</taxon>
        <taxon>Streptophyta</taxon>
        <taxon>Embryophyta</taxon>
        <taxon>Tracheophyta</taxon>
        <taxon>Spermatophyta</taxon>
        <taxon>Magnoliopsida</taxon>
        <taxon>Liliopsida</taxon>
        <taxon>Poales</taxon>
        <taxon>Poaceae</taxon>
        <taxon>PACMAD clade</taxon>
        <taxon>Panicoideae</taxon>
        <taxon>Andropogonodae</taxon>
        <taxon>Paspaleae</taxon>
        <taxon>Paspalinae</taxon>
        <taxon>Paspalum</taxon>
    </lineage>
</organism>
<reference evidence="4 5" key="1">
    <citation type="submission" date="2024-02" db="EMBL/GenBank/DDBJ databases">
        <title>High-quality chromosome-scale genome assembly of Pensacola bahiagrass (Paspalum notatum Flugge var. saurae).</title>
        <authorList>
            <person name="Vega J.M."/>
            <person name="Podio M."/>
            <person name="Orjuela J."/>
            <person name="Siena L.A."/>
            <person name="Pessino S.C."/>
            <person name="Combes M.C."/>
            <person name="Mariac C."/>
            <person name="Albertini E."/>
            <person name="Pupilli F."/>
            <person name="Ortiz J.P.A."/>
            <person name="Leblanc O."/>
        </authorList>
    </citation>
    <scope>NUCLEOTIDE SEQUENCE [LARGE SCALE GENOMIC DNA]</scope>
    <source>
        <strain evidence="4">R1</strain>
        <tissue evidence="4">Leaf</tissue>
    </source>
</reference>